<name>A0ABR8NGP0_9ACTN</name>
<evidence type="ECO:0000256" key="1">
    <source>
        <dbReference type="SAM" id="MobiDB-lite"/>
    </source>
</evidence>
<accession>A0ABR8NGP0</accession>
<sequence>MADLDTEIEGEVANVRAVGRWLRQDLRTGFDGLATTVAQQRTDAAGDWQGEAGTAFSGRARELAQSGDDGASITGHVATLVDDLAEDMRTAKDAMADVRTAAREGDLVVDGFTVRNPGDGPPSAGQSPAPDATPSEWDAWEARDAAVRRHNLKVEVWNQCVEDATAAWDAWQRALEAGASAWERHDSAYVGVSGQLISAGIQLELIRRATPHLTGEVDRMLTRAAELRAHADALRTPDGRVTDPGRFYDLMDEADRLDDAHPSARRALSSWELPKGLTRGLWVIDIATAGYSIASDWEEEGPAQAITSNAVPAAASILAGTASGAYLGGVVGSFIPIPGVGTAAGVIVGAAVGTVVGAFTSGAIDSLFDSGADTLGDWGGAVVDGFEEVGETFSSIGEGVGDVFDSIF</sequence>
<comment type="caution">
    <text evidence="2">The sequence shown here is derived from an EMBL/GenBank/DDBJ whole genome shotgun (WGS) entry which is preliminary data.</text>
</comment>
<dbReference type="RefSeq" id="WP_191196136.1">
    <property type="nucleotide sequence ID" value="NZ_JACXYZ010000002.1"/>
</dbReference>
<reference evidence="2 3" key="1">
    <citation type="submission" date="2020-09" db="EMBL/GenBank/DDBJ databases">
        <title>novel species in genus Nocardioides.</title>
        <authorList>
            <person name="Zhang G."/>
        </authorList>
    </citation>
    <scope>NUCLEOTIDE SEQUENCE [LARGE SCALE GENOMIC DNA]</scope>
    <source>
        <strain evidence="2 3">KCTC 39551</strain>
    </source>
</reference>
<organism evidence="2 3">
    <name type="scientific">Nocardioides cavernae</name>
    <dbReference type="NCBI Taxonomy" id="1921566"/>
    <lineage>
        <taxon>Bacteria</taxon>
        <taxon>Bacillati</taxon>
        <taxon>Actinomycetota</taxon>
        <taxon>Actinomycetes</taxon>
        <taxon>Propionibacteriales</taxon>
        <taxon>Nocardioidaceae</taxon>
        <taxon>Nocardioides</taxon>
    </lineage>
</organism>
<protein>
    <recommendedName>
        <fullName evidence="4">WXG100 family type VII secretion target</fullName>
    </recommendedName>
</protein>
<gene>
    <name evidence="2" type="ORF">IEZ26_16915</name>
</gene>
<dbReference type="Proteomes" id="UP000618818">
    <property type="component" value="Unassembled WGS sequence"/>
</dbReference>
<evidence type="ECO:0000313" key="3">
    <source>
        <dbReference type="Proteomes" id="UP000618818"/>
    </source>
</evidence>
<evidence type="ECO:0000313" key="2">
    <source>
        <dbReference type="EMBL" id="MBD3926310.1"/>
    </source>
</evidence>
<keyword evidence="3" id="KW-1185">Reference proteome</keyword>
<feature type="region of interest" description="Disordered" evidence="1">
    <location>
        <begin position="113"/>
        <end position="135"/>
    </location>
</feature>
<dbReference type="EMBL" id="JACXYZ010000002">
    <property type="protein sequence ID" value="MBD3926310.1"/>
    <property type="molecule type" value="Genomic_DNA"/>
</dbReference>
<evidence type="ECO:0008006" key="4">
    <source>
        <dbReference type="Google" id="ProtNLM"/>
    </source>
</evidence>
<proteinExistence type="predicted"/>